<dbReference type="Gene3D" id="3.30.70.330">
    <property type="match status" value="1"/>
</dbReference>
<dbReference type="PANTHER" id="PTHR13952:SF5">
    <property type="entry name" value="U1 SMALL NUCLEAR RIBONUCLEOPROTEIN 70 KDA"/>
    <property type="match status" value="1"/>
</dbReference>
<evidence type="ECO:0000256" key="2">
    <source>
        <dbReference type="ARBA" id="ARBA00022884"/>
    </source>
</evidence>
<keyword evidence="3" id="KW-0539">Nucleus</keyword>
<evidence type="ECO:0000256" key="1">
    <source>
        <dbReference type="ARBA" id="ARBA00004123"/>
    </source>
</evidence>
<protein>
    <submittedName>
        <fullName evidence="8">U1 small nuclear ribonucleoprotein 70 kDa</fullName>
    </submittedName>
</protein>
<keyword evidence="9" id="KW-1185">Reference proteome</keyword>
<dbReference type="CDD" id="cd12236">
    <property type="entry name" value="RRM_snRNP70"/>
    <property type="match status" value="1"/>
</dbReference>
<dbReference type="SMART" id="SM00360">
    <property type="entry name" value="RRM"/>
    <property type="match status" value="1"/>
</dbReference>
<reference evidence="8 9" key="1">
    <citation type="submission" date="2020-04" db="EMBL/GenBank/DDBJ databases">
        <title>Perkinsus olseni comparative genomics.</title>
        <authorList>
            <person name="Bogema D.R."/>
        </authorList>
    </citation>
    <scope>NUCLEOTIDE SEQUENCE [LARGE SCALE GENOMIC DNA]</scope>
    <source>
        <strain evidence="8 9">ATCC PRA-207</strain>
    </source>
</reference>
<accession>A0A7J6PRP5</accession>
<dbReference type="Pfam" id="PF00076">
    <property type="entry name" value="RRM_1"/>
    <property type="match status" value="1"/>
</dbReference>
<sequence length="659" mass="73410">MDSLHVSPGVYVNGDNLPGGHNITMEVHQNETLQLKILMEGSVITTSPILEAYPSIGACHTLCPPLGFNRGFEAFCRKFNEQFGTRINSYSLKLCRREGILSLKYDVEQVRFNHVAGPDSRDDHTYVNSRSERKDVPSVEKRREDEQISIKRKSEGKEASSMNKRRQEAKKELFSVEGAYWGQWGSELGINLHVFKDSAFFAFARSADSRFTGCMKIRRTMVDGVTCFQIDDFAMDDSEAFYWAFAGAGETVSSPTLVEICPSSGSGVEVAIGGERIVFLMTSVRGIRKRKDGGKKEAADSLPPLVSSDEVMERNAETGMPPHLLALFCPRPPQAYEKPQIRKAPVTAHHLTGLADFVDCFEGGEPPEREHNETPLERKKRKAKEKKEKYEELIERLRADYKPQNNDKVSGDPFKTLFVARVAYETTEKQLQHIFGEYGPIRKVTIVHDKEGRSRGYAFIEYDNEGSLKQAYKNADGIKIDGRRVLVDVERGRTVSGWIPRRMGGGRGSGRFIIDLSDLTRGFGSFTIAKPKSKKGPPGGPPPSPFGPPEWDSGYPPRMSSWGKGKGGMMFDDGYGKGKGKGKGGPPPRWGMDDFGKGRKGYGGPPPYESSWGKGKGKGSRYDDGGPPPHRPFDEFGPRVRDRDRDRARARDEDAGESR</sequence>
<dbReference type="InterPro" id="IPR012677">
    <property type="entry name" value="Nucleotide-bd_a/b_plait_sf"/>
</dbReference>
<evidence type="ECO:0000313" key="9">
    <source>
        <dbReference type="Proteomes" id="UP000553632"/>
    </source>
</evidence>
<dbReference type="GO" id="GO:0003729">
    <property type="term" value="F:mRNA binding"/>
    <property type="evidence" value="ECO:0007669"/>
    <property type="project" value="TreeGrafter"/>
</dbReference>
<feature type="compositionally biased region" description="Pro residues" evidence="6">
    <location>
        <begin position="538"/>
        <end position="548"/>
    </location>
</feature>
<dbReference type="SUPFAM" id="SSF54928">
    <property type="entry name" value="RNA-binding domain, RBD"/>
    <property type="match status" value="1"/>
</dbReference>
<feature type="region of interest" description="Disordered" evidence="6">
    <location>
        <begin position="121"/>
        <end position="164"/>
    </location>
</feature>
<comment type="subcellular location">
    <subcellularLocation>
        <location evidence="1">Nucleus</location>
    </subcellularLocation>
</comment>
<keyword evidence="4 8" id="KW-0687">Ribonucleoprotein</keyword>
<evidence type="ECO:0000256" key="4">
    <source>
        <dbReference type="ARBA" id="ARBA00023274"/>
    </source>
</evidence>
<feature type="compositionally biased region" description="Basic and acidic residues" evidence="6">
    <location>
        <begin position="366"/>
        <end position="377"/>
    </location>
</feature>
<dbReference type="Pfam" id="PF12220">
    <property type="entry name" value="U1snRNP70_N"/>
    <property type="match status" value="1"/>
</dbReference>
<dbReference type="InterPro" id="IPR051183">
    <property type="entry name" value="U1_U11-U12_snRNP_70-35kDa"/>
</dbReference>
<evidence type="ECO:0000259" key="7">
    <source>
        <dbReference type="PROSITE" id="PS50102"/>
    </source>
</evidence>
<dbReference type="GO" id="GO:0071011">
    <property type="term" value="C:precatalytic spliceosome"/>
    <property type="evidence" value="ECO:0007669"/>
    <property type="project" value="TreeGrafter"/>
</dbReference>
<dbReference type="FunFam" id="3.30.70.330:FF:000132">
    <property type="entry name" value="Small nuclear ribonucleoprotein U11/U12 subunit 35"/>
    <property type="match status" value="1"/>
</dbReference>
<gene>
    <name evidence="8" type="primary">SNRNP70_3</name>
    <name evidence="8" type="ORF">FOZ63_017224</name>
</gene>
<dbReference type="GO" id="GO:0000398">
    <property type="term" value="P:mRNA splicing, via spliceosome"/>
    <property type="evidence" value="ECO:0007669"/>
    <property type="project" value="TreeGrafter"/>
</dbReference>
<proteinExistence type="predicted"/>
<feature type="non-terminal residue" evidence="8">
    <location>
        <position position="659"/>
    </location>
</feature>
<feature type="region of interest" description="Disordered" evidence="6">
    <location>
        <begin position="362"/>
        <end position="385"/>
    </location>
</feature>
<name>A0A7J6PRP5_PEROL</name>
<dbReference type="InterPro" id="IPR034143">
    <property type="entry name" value="snRNP70_RRM"/>
</dbReference>
<feature type="compositionally biased region" description="Basic and acidic residues" evidence="6">
    <location>
        <begin position="121"/>
        <end position="158"/>
    </location>
</feature>
<organism evidence="8 9">
    <name type="scientific">Perkinsus olseni</name>
    <name type="common">Perkinsus atlanticus</name>
    <dbReference type="NCBI Taxonomy" id="32597"/>
    <lineage>
        <taxon>Eukaryota</taxon>
        <taxon>Sar</taxon>
        <taxon>Alveolata</taxon>
        <taxon>Perkinsozoa</taxon>
        <taxon>Perkinsea</taxon>
        <taxon>Perkinsida</taxon>
        <taxon>Perkinsidae</taxon>
        <taxon>Perkinsus</taxon>
    </lineage>
</organism>
<dbReference type="InterPro" id="IPR000504">
    <property type="entry name" value="RRM_dom"/>
</dbReference>
<keyword evidence="2 5" id="KW-0694">RNA-binding</keyword>
<dbReference type="GO" id="GO:0071004">
    <property type="term" value="C:U2-type prespliceosome"/>
    <property type="evidence" value="ECO:0007669"/>
    <property type="project" value="TreeGrafter"/>
</dbReference>
<dbReference type="AlphaFoldDB" id="A0A7J6PRP5"/>
<dbReference type="InterPro" id="IPR035979">
    <property type="entry name" value="RBD_domain_sf"/>
</dbReference>
<dbReference type="InterPro" id="IPR022023">
    <property type="entry name" value="U1snRNP70_N"/>
</dbReference>
<dbReference type="PANTHER" id="PTHR13952">
    <property type="entry name" value="U1 SMALL NUCLEAR RIBONUCLEOPROTEIN 70 KD"/>
    <property type="match status" value="1"/>
</dbReference>
<feature type="region of interest" description="Disordered" evidence="6">
    <location>
        <begin position="527"/>
        <end position="659"/>
    </location>
</feature>
<dbReference type="EMBL" id="JABANO010038436">
    <property type="protein sequence ID" value="KAF4698567.1"/>
    <property type="molecule type" value="Genomic_DNA"/>
</dbReference>
<dbReference type="GO" id="GO:0030619">
    <property type="term" value="F:U1 snRNA binding"/>
    <property type="evidence" value="ECO:0007669"/>
    <property type="project" value="InterPro"/>
</dbReference>
<feature type="compositionally biased region" description="Basic and acidic residues" evidence="6">
    <location>
        <begin position="631"/>
        <end position="659"/>
    </location>
</feature>
<evidence type="ECO:0000256" key="5">
    <source>
        <dbReference type="PROSITE-ProRule" id="PRU00176"/>
    </source>
</evidence>
<evidence type="ECO:0000313" key="8">
    <source>
        <dbReference type="EMBL" id="KAF4698567.1"/>
    </source>
</evidence>
<evidence type="ECO:0000256" key="3">
    <source>
        <dbReference type="ARBA" id="ARBA00023242"/>
    </source>
</evidence>
<dbReference type="Proteomes" id="UP000553632">
    <property type="component" value="Unassembled WGS sequence"/>
</dbReference>
<evidence type="ECO:0000256" key="6">
    <source>
        <dbReference type="SAM" id="MobiDB-lite"/>
    </source>
</evidence>
<dbReference type="GO" id="GO:0005685">
    <property type="term" value="C:U1 snRNP"/>
    <property type="evidence" value="ECO:0007669"/>
    <property type="project" value="TreeGrafter"/>
</dbReference>
<feature type="domain" description="RRM" evidence="7">
    <location>
        <begin position="415"/>
        <end position="492"/>
    </location>
</feature>
<comment type="caution">
    <text evidence="8">The sequence shown here is derived from an EMBL/GenBank/DDBJ whole genome shotgun (WGS) entry which is preliminary data.</text>
</comment>
<dbReference type="PROSITE" id="PS50102">
    <property type="entry name" value="RRM"/>
    <property type="match status" value="1"/>
</dbReference>